<dbReference type="InterPro" id="IPR029060">
    <property type="entry name" value="PIN-like_dom_sf"/>
</dbReference>
<dbReference type="EMBL" id="LAQJ01000147">
    <property type="protein sequence ID" value="KKO19835.1"/>
    <property type="molecule type" value="Genomic_DNA"/>
</dbReference>
<dbReference type="Gene3D" id="3.40.50.1010">
    <property type="entry name" value="5'-nuclease"/>
    <property type="match status" value="1"/>
</dbReference>
<sequence length="138" mass="15431">MKDAFVLDACALIAFLNDEDGSDKVEAILLKAFEEECVVYMNKINMPEVYYGVFREEGKGKAEGILSKILALPLQTIDTLEDAVFKEAGRLKAIYRISLADSLALAEAKTRGARIMTADHHEFDTLDKKGEVAFLWIR</sequence>
<dbReference type="Proteomes" id="UP000034954">
    <property type="component" value="Unassembled WGS sequence"/>
</dbReference>
<dbReference type="Pfam" id="PF01850">
    <property type="entry name" value="PIN"/>
    <property type="match status" value="1"/>
</dbReference>
<dbReference type="SUPFAM" id="SSF88723">
    <property type="entry name" value="PIN domain-like"/>
    <property type="match status" value="1"/>
</dbReference>
<dbReference type="AlphaFoldDB" id="A0A0M2UW83"/>
<gene>
    <name evidence="2" type="primary">vapC_1</name>
    <name evidence="2" type="ORF">BROFUL_01437</name>
</gene>
<dbReference type="GO" id="GO:0004519">
    <property type="term" value="F:endonuclease activity"/>
    <property type="evidence" value="ECO:0007669"/>
    <property type="project" value="UniProtKB-KW"/>
</dbReference>
<evidence type="ECO:0000259" key="1">
    <source>
        <dbReference type="Pfam" id="PF01850"/>
    </source>
</evidence>
<feature type="domain" description="PIN" evidence="1">
    <location>
        <begin position="6"/>
        <end position="128"/>
    </location>
</feature>
<organism evidence="2 3">
    <name type="scientific">Candidatus Brocadia fulgida</name>
    <dbReference type="NCBI Taxonomy" id="380242"/>
    <lineage>
        <taxon>Bacteria</taxon>
        <taxon>Pseudomonadati</taxon>
        <taxon>Planctomycetota</taxon>
        <taxon>Candidatus Brocadiia</taxon>
        <taxon>Candidatus Brocadiales</taxon>
        <taxon>Candidatus Brocadiaceae</taxon>
        <taxon>Candidatus Brocadia</taxon>
    </lineage>
</organism>
<evidence type="ECO:0000313" key="2">
    <source>
        <dbReference type="EMBL" id="KKO19835.1"/>
    </source>
</evidence>
<reference evidence="2 3" key="1">
    <citation type="journal article" date="2013" name="BMC Microbiol.">
        <title>Identification of the type II cytochrome c maturation pathway in anammox bacteria by comparative genomics.</title>
        <authorList>
            <person name="Ferousi C."/>
            <person name="Speth D.R."/>
            <person name="Reimann J."/>
            <person name="Op den Camp H.J."/>
            <person name="Allen J.W."/>
            <person name="Keltjens J.T."/>
            <person name="Jetten M.S."/>
        </authorList>
    </citation>
    <scope>NUCLEOTIDE SEQUENCE [LARGE SCALE GENOMIC DNA]</scope>
    <source>
        <strain evidence="2">RU1</strain>
    </source>
</reference>
<keyword evidence="2" id="KW-0378">Hydrolase</keyword>
<proteinExistence type="predicted"/>
<dbReference type="PATRIC" id="fig|380242.3.peg.1771"/>
<evidence type="ECO:0000313" key="3">
    <source>
        <dbReference type="Proteomes" id="UP000034954"/>
    </source>
</evidence>
<comment type="caution">
    <text evidence="2">The sequence shown here is derived from an EMBL/GenBank/DDBJ whole genome shotgun (WGS) entry which is preliminary data.</text>
</comment>
<keyword evidence="3" id="KW-1185">Reference proteome</keyword>
<dbReference type="InterPro" id="IPR002716">
    <property type="entry name" value="PIN_dom"/>
</dbReference>
<keyword evidence="2" id="KW-0255">Endonuclease</keyword>
<protein>
    <submittedName>
        <fullName evidence="2">tRNA(fMet)-specific endonuclease VapC</fullName>
    </submittedName>
</protein>
<accession>A0A0M2UW83</accession>
<keyword evidence="2" id="KW-0540">Nuclease</keyword>
<name>A0A0M2UW83_9BACT</name>